<sequence>MTPRERLLADIRRLADELPCVGIADGRLKVGVHEARLAGLELEPDGRSGAEGDAAMAEACSKASAVRTDDERLALLLELARTDLLPGGVAWLERLRDA</sequence>
<protein>
    <submittedName>
        <fullName evidence="1">Uncharacterized protein</fullName>
    </submittedName>
</protein>
<comment type="caution">
    <text evidence="1">The sequence shown here is derived from an EMBL/GenBank/DDBJ whole genome shotgun (WGS) entry which is preliminary data.</text>
</comment>
<dbReference type="EMBL" id="WDFR01000002">
    <property type="protein sequence ID" value="KAB6030004.1"/>
    <property type="molecule type" value="Genomic_DNA"/>
</dbReference>
<reference evidence="1 2" key="1">
    <citation type="journal article" date="2019" name="Nat. Med.">
        <title>A library of human gut bacterial isolates paired with longitudinal multiomics data enables mechanistic microbiome research.</title>
        <authorList>
            <person name="Poyet M."/>
            <person name="Groussin M."/>
            <person name="Gibbons S.M."/>
            <person name="Avila-Pacheco J."/>
            <person name="Jiang X."/>
            <person name="Kearney S.M."/>
            <person name="Perrotta A.R."/>
            <person name="Berdy B."/>
            <person name="Zhao S."/>
            <person name="Lieberman T.D."/>
            <person name="Swanson P.K."/>
            <person name="Smith M."/>
            <person name="Roesemann S."/>
            <person name="Alexander J.E."/>
            <person name="Rich S.A."/>
            <person name="Livny J."/>
            <person name="Vlamakis H."/>
            <person name="Clish C."/>
            <person name="Bullock K."/>
            <person name="Deik A."/>
            <person name="Scott J."/>
            <person name="Pierce K.A."/>
            <person name="Xavier R.J."/>
            <person name="Alm E.J."/>
        </authorList>
    </citation>
    <scope>NUCLEOTIDE SEQUENCE [LARGE SCALE GENOMIC DNA]</scope>
    <source>
        <strain evidence="1 2">BIOML-A26</strain>
    </source>
</reference>
<dbReference type="AlphaFoldDB" id="A0A6I0V9K2"/>
<proteinExistence type="predicted"/>
<dbReference type="Proteomes" id="UP000470926">
    <property type="component" value="Unassembled WGS sequence"/>
</dbReference>
<evidence type="ECO:0000313" key="2">
    <source>
        <dbReference type="Proteomes" id="UP000470926"/>
    </source>
</evidence>
<gene>
    <name evidence="1" type="ORF">GA542_03755</name>
</gene>
<evidence type="ECO:0000313" key="1">
    <source>
        <dbReference type="EMBL" id="KAB6030004.1"/>
    </source>
</evidence>
<organism evidence="1 2">
    <name type="scientific">Bifidobacterium adolescentis</name>
    <dbReference type="NCBI Taxonomy" id="1680"/>
    <lineage>
        <taxon>Bacteria</taxon>
        <taxon>Bacillati</taxon>
        <taxon>Actinomycetota</taxon>
        <taxon>Actinomycetes</taxon>
        <taxon>Bifidobacteriales</taxon>
        <taxon>Bifidobacteriaceae</taxon>
        <taxon>Bifidobacterium</taxon>
    </lineage>
</organism>
<name>A0A6I0V9K2_BIFAD</name>
<accession>A0A6I0V9K2</accession>